<feature type="non-terminal residue" evidence="1">
    <location>
        <position position="1"/>
    </location>
</feature>
<organism evidence="1 2">
    <name type="scientific">Batillaria attramentaria</name>
    <dbReference type="NCBI Taxonomy" id="370345"/>
    <lineage>
        <taxon>Eukaryota</taxon>
        <taxon>Metazoa</taxon>
        <taxon>Spiralia</taxon>
        <taxon>Lophotrochozoa</taxon>
        <taxon>Mollusca</taxon>
        <taxon>Gastropoda</taxon>
        <taxon>Caenogastropoda</taxon>
        <taxon>Sorbeoconcha</taxon>
        <taxon>Cerithioidea</taxon>
        <taxon>Batillariidae</taxon>
        <taxon>Batillaria</taxon>
    </lineage>
</organism>
<accession>A0ABD0LZH3</accession>
<proteinExistence type="predicted"/>
<evidence type="ECO:0000313" key="1">
    <source>
        <dbReference type="EMBL" id="KAK7504372.1"/>
    </source>
</evidence>
<dbReference type="EMBL" id="JACVVK020000015">
    <property type="protein sequence ID" value="KAK7504372.1"/>
    <property type="molecule type" value="Genomic_DNA"/>
</dbReference>
<reference evidence="1 2" key="1">
    <citation type="journal article" date="2023" name="Sci. Data">
        <title>Genome assembly of the Korean intertidal mud-creeper Batillaria attramentaria.</title>
        <authorList>
            <person name="Patra A.K."/>
            <person name="Ho P.T."/>
            <person name="Jun S."/>
            <person name="Lee S.J."/>
            <person name="Kim Y."/>
            <person name="Won Y.J."/>
        </authorList>
    </citation>
    <scope>NUCLEOTIDE SEQUENCE [LARGE SCALE GENOMIC DNA]</scope>
    <source>
        <strain evidence="1">Wonlab-2016</strain>
    </source>
</reference>
<comment type="caution">
    <text evidence="1">The sequence shown here is derived from an EMBL/GenBank/DDBJ whole genome shotgun (WGS) entry which is preliminary data.</text>
</comment>
<sequence length="123" mass="13853">KFTKIALDFDADKQAGLMYTRSTVTGETKLLLRVVNDYNKGQTYVMKSSGDCTRYQPTESFVKEIPSGATGTSTEQDYMGTDLFFDLRRYDIPDGAVNAAIGMDSLFVYTQFKNGTTHPEWFD</sequence>
<dbReference type="Proteomes" id="UP001519460">
    <property type="component" value="Unassembled WGS sequence"/>
</dbReference>
<evidence type="ECO:0000313" key="2">
    <source>
        <dbReference type="Proteomes" id="UP001519460"/>
    </source>
</evidence>
<keyword evidence="2" id="KW-1185">Reference proteome</keyword>
<protein>
    <submittedName>
        <fullName evidence="1">Uncharacterized protein</fullName>
    </submittedName>
</protein>
<gene>
    <name evidence="1" type="ORF">BaRGS_00004238</name>
</gene>
<name>A0ABD0LZH3_9CAEN</name>
<dbReference type="AlphaFoldDB" id="A0ABD0LZH3"/>
<feature type="non-terminal residue" evidence="1">
    <location>
        <position position="123"/>
    </location>
</feature>